<feature type="region of interest" description="Disordered" evidence="1">
    <location>
        <begin position="57"/>
        <end position="79"/>
    </location>
</feature>
<organism evidence="2 3">
    <name type="scientific">Penicillium roqueforti (strain FM164)</name>
    <dbReference type="NCBI Taxonomy" id="1365484"/>
    <lineage>
        <taxon>Eukaryota</taxon>
        <taxon>Fungi</taxon>
        <taxon>Dikarya</taxon>
        <taxon>Ascomycota</taxon>
        <taxon>Pezizomycotina</taxon>
        <taxon>Eurotiomycetes</taxon>
        <taxon>Eurotiomycetidae</taxon>
        <taxon>Eurotiales</taxon>
        <taxon>Aspergillaceae</taxon>
        <taxon>Penicillium</taxon>
    </lineage>
</organism>
<dbReference type="Proteomes" id="UP000030686">
    <property type="component" value="Unassembled WGS sequence"/>
</dbReference>
<gene>
    <name evidence="2" type="ORF">PROQFM164_S03g000269</name>
</gene>
<accession>W6QAQ6</accession>
<sequence>MVLFESFVWPLTTYLFECFSSKKNSSTSSVKSPIEQSRTTHIKRFINMSSLQCHLDITNEPGSEDETGESVTSEGQVEQEATHLRPWNGFWPRPLTVLKPGGIIPIQGN</sequence>
<evidence type="ECO:0000313" key="2">
    <source>
        <dbReference type="EMBL" id="CDM33545.1"/>
    </source>
</evidence>
<proteinExistence type="predicted"/>
<dbReference type="EMBL" id="HG792017">
    <property type="protein sequence ID" value="CDM33545.1"/>
    <property type="molecule type" value="Genomic_DNA"/>
</dbReference>
<evidence type="ECO:0000313" key="3">
    <source>
        <dbReference type="Proteomes" id="UP000030686"/>
    </source>
</evidence>
<dbReference type="AlphaFoldDB" id="W6QAQ6"/>
<dbReference type="OrthoDB" id="10553910at2759"/>
<reference evidence="2" key="1">
    <citation type="journal article" date="2014" name="Nat. Commun.">
        <title>Multiple recent horizontal transfers of a large genomic region in cheese making fungi.</title>
        <authorList>
            <person name="Cheeseman K."/>
            <person name="Ropars J."/>
            <person name="Renault P."/>
            <person name="Dupont J."/>
            <person name="Gouzy J."/>
            <person name="Branca A."/>
            <person name="Abraham A.L."/>
            <person name="Ceppi M."/>
            <person name="Conseiller E."/>
            <person name="Debuchy R."/>
            <person name="Malagnac F."/>
            <person name="Goarin A."/>
            <person name="Silar P."/>
            <person name="Lacoste S."/>
            <person name="Sallet E."/>
            <person name="Bensimon A."/>
            <person name="Giraud T."/>
            <person name="Brygoo Y."/>
        </authorList>
    </citation>
    <scope>NUCLEOTIDE SEQUENCE [LARGE SCALE GENOMIC DNA]</scope>
    <source>
        <strain evidence="2">FM164</strain>
    </source>
</reference>
<name>W6QAQ6_PENRF</name>
<protein>
    <submittedName>
        <fullName evidence="2">Genomic scaffold, ProqFM164S03</fullName>
    </submittedName>
</protein>
<keyword evidence="3" id="KW-1185">Reference proteome</keyword>
<evidence type="ECO:0000256" key="1">
    <source>
        <dbReference type="SAM" id="MobiDB-lite"/>
    </source>
</evidence>